<proteinExistence type="predicted"/>
<sequence length="219" mass="25019">MQLTITLDTGLTYSELVEEEREISVPVNWIKRTWLNMRGQTLPTVTVPTLVSVEMPSLYTIHVDEDTDADEFEERIISSLNPKGNNHSIVSLLWETDFGPDAELYTPNQCPTGEELANFVRLMVDGEYASHTPDAYAAAVSEYGWDTGHLSDEWFQDNYRGQWESPEEYVKNLAEDMGAISPDFPDWIDIDWSGTADNMSTDDDYVLFGLDYHVFYRHG</sequence>
<dbReference type="RefSeq" id="YP_009831755.1">
    <property type="nucleotide sequence ID" value="NC_048650.1"/>
</dbReference>
<accession>A0A1J0GVT9</accession>
<keyword evidence="2" id="KW-1185">Reference proteome</keyword>
<dbReference type="KEGG" id="vg:55601444"/>
<name>A0A1J0GVT9_9CAUD</name>
<dbReference type="EMBL" id="KX925554">
    <property type="protein sequence ID" value="APC46292.1"/>
    <property type="molecule type" value="Genomic_DNA"/>
</dbReference>
<evidence type="ECO:0000313" key="2">
    <source>
        <dbReference type="Proteomes" id="UP000224898"/>
    </source>
</evidence>
<protein>
    <recommendedName>
        <fullName evidence="3">Antirestriction protein</fullName>
    </recommendedName>
</protein>
<dbReference type="Proteomes" id="UP000224898">
    <property type="component" value="Segment"/>
</dbReference>
<dbReference type="GeneID" id="55601444"/>
<evidence type="ECO:0008006" key="3">
    <source>
        <dbReference type="Google" id="ProtNLM"/>
    </source>
</evidence>
<reference evidence="1 2" key="1">
    <citation type="submission" date="2016-09" db="EMBL/GenBank/DDBJ databases">
        <title>Complete Genome Sequence of Streptomyces 5a phage BRock.</title>
        <authorList>
            <person name="Crossman A."/>
            <person name="Baron S."/>
            <person name="Jamdagni P."/>
            <person name="Khatri P."/>
            <person name="Sharma D."/>
            <person name="Pandey M."/>
            <person name="Goyal S."/>
            <person name="Kumar S."/>
            <person name="Phogat A."/>
            <person name="Chawla G."/>
            <person name="Pasricha M."/>
            <person name="Gupta K."/>
            <person name="Bazzad D."/>
            <person name="Aggarwal V."/>
            <person name="Poughat A."/>
            <person name="Singh K."/>
            <person name="Rana P."/>
            <person name="Gautam R."/>
            <person name="Sharma V."/>
            <person name="Tyagi D."/>
            <person name="Shahi A."/>
            <person name="Jangra N."/>
            <person name="Malik M."/>
            <person name="Sidhu P.K."/>
            <person name="Malik S."/>
            <person name="Ghalyan Y."/>
            <person name="Sharma S.S."/>
            <person name="Malik A."/>
            <person name="Chuttani R."/>
            <person name="Bamal N."/>
            <person name="Bhadula D."/>
            <person name="Batra A."/>
            <person name="Temple L."/>
            <person name="Nehra K."/>
        </authorList>
    </citation>
    <scope>NUCLEOTIDE SEQUENCE [LARGE SCALE GENOMIC DNA]</scope>
</reference>
<organism evidence="1 2">
    <name type="scientific">Streptomyces phage BRock</name>
    <dbReference type="NCBI Taxonomy" id="1913591"/>
    <lineage>
        <taxon>Viruses</taxon>
        <taxon>Duplodnaviria</taxon>
        <taxon>Heunggongvirae</taxon>
        <taxon>Uroviricota</taxon>
        <taxon>Caudoviricetes</taxon>
        <taxon>Borockvirus</taxon>
        <taxon>Borockvirus brock</taxon>
    </lineage>
</organism>
<evidence type="ECO:0000313" key="1">
    <source>
        <dbReference type="EMBL" id="APC46292.1"/>
    </source>
</evidence>